<keyword evidence="1" id="KW-0004">4Fe-4S</keyword>
<dbReference type="InterPro" id="IPR045854">
    <property type="entry name" value="NO2/SO3_Rdtase_4Fe4S_sf"/>
</dbReference>
<name>A0ABW1S784_9PROT</name>
<feature type="domain" description="Nitrite/sulphite reductase 4Fe-4S" evidence="7">
    <location>
        <begin position="413"/>
        <end position="550"/>
    </location>
</feature>
<evidence type="ECO:0000256" key="4">
    <source>
        <dbReference type="ARBA" id="ARBA00023002"/>
    </source>
</evidence>
<evidence type="ECO:0000256" key="6">
    <source>
        <dbReference type="ARBA" id="ARBA00023014"/>
    </source>
</evidence>
<keyword evidence="2" id="KW-0349">Heme</keyword>
<evidence type="ECO:0000256" key="3">
    <source>
        <dbReference type="ARBA" id="ARBA00022723"/>
    </source>
</evidence>
<accession>A0ABW1S784</accession>
<evidence type="ECO:0000259" key="8">
    <source>
        <dbReference type="Pfam" id="PF03460"/>
    </source>
</evidence>
<dbReference type="InterPro" id="IPR005117">
    <property type="entry name" value="NiRdtase/SiRdtase_haem-b_fer"/>
</dbReference>
<proteinExistence type="predicted"/>
<dbReference type="InterPro" id="IPR036136">
    <property type="entry name" value="Nit/Sulf_reduc_fer-like_dom_sf"/>
</dbReference>
<organism evidence="9 10">
    <name type="scientific">Ponticaulis profundi</name>
    <dbReference type="NCBI Taxonomy" id="2665222"/>
    <lineage>
        <taxon>Bacteria</taxon>
        <taxon>Pseudomonadati</taxon>
        <taxon>Pseudomonadota</taxon>
        <taxon>Alphaproteobacteria</taxon>
        <taxon>Hyphomonadales</taxon>
        <taxon>Hyphomonadaceae</taxon>
        <taxon>Ponticaulis</taxon>
    </lineage>
</organism>
<dbReference type="PANTHER" id="PTHR32439">
    <property type="entry name" value="FERREDOXIN--NITRITE REDUCTASE, CHLOROPLASTIC"/>
    <property type="match status" value="1"/>
</dbReference>
<dbReference type="Gene3D" id="3.30.413.10">
    <property type="entry name" value="Sulfite Reductase Hemoprotein, domain 1"/>
    <property type="match status" value="2"/>
</dbReference>
<comment type="caution">
    <text evidence="9">The sequence shown here is derived from an EMBL/GenBank/DDBJ whole genome shotgun (WGS) entry which is preliminary data.</text>
</comment>
<evidence type="ECO:0000259" key="7">
    <source>
        <dbReference type="Pfam" id="PF01077"/>
    </source>
</evidence>
<keyword evidence="3" id="KW-0479">Metal-binding</keyword>
<dbReference type="InterPro" id="IPR006067">
    <property type="entry name" value="NO2/SO3_Rdtase_4Fe4S_dom"/>
</dbReference>
<protein>
    <submittedName>
        <fullName evidence="9">Nitrite/sulfite reductase</fullName>
        <ecNumber evidence="9">1.8.7.1</ecNumber>
    </submittedName>
</protein>
<dbReference type="RefSeq" id="WP_377375531.1">
    <property type="nucleotide sequence ID" value="NZ_JBHSSW010000004.1"/>
</dbReference>
<dbReference type="SUPFAM" id="SSF55124">
    <property type="entry name" value="Nitrite/Sulfite reductase N-terminal domain-like"/>
    <property type="match status" value="2"/>
</dbReference>
<dbReference type="EC" id="1.8.7.1" evidence="9"/>
<gene>
    <name evidence="9" type="ORF">ACFQDM_03475</name>
</gene>
<feature type="domain" description="Nitrite/sulphite reductase 4Fe-4S" evidence="7">
    <location>
        <begin position="119"/>
        <end position="272"/>
    </location>
</feature>
<dbReference type="Gene3D" id="3.90.480.10">
    <property type="entry name" value="Sulfite Reductase Hemoprotein,Domain 2"/>
    <property type="match status" value="1"/>
</dbReference>
<evidence type="ECO:0000313" key="9">
    <source>
        <dbReference type="EMBL" id="MFC6197119.1"/>
    </source>
</evidence>
<dbReference type="SUPFAM" id="SSF56014">
    <property type="entry name" value="Nitrite and sulphite reductase 4Fe-4S domain-like"/>
    <property type="match status" value="2"/>
</dbReference>
<dbReference type="Proteomes" id="UP001596303">
    <property type="component" value="Unassembled WGS sequence"/>
</dbReference>
<reference evidence="10" key="1">
    <citation type="journal article" date="2019" name="Int. J. Syst. Evol. Microbiol.">
        <title>The Global Catalogue of Microorganisms (GCM) 10K type strain sequencing project: providing services to taxonomists for standard genome sequencing and annotation.</title>
        <authorList>
            <consortium name="The Broad Institute Genomics Platform"/>
            <consortium name="The Broad Institute Genome Sequencing Center for Infectious Disease"/>
            <person name="Wu L."/>
            <person name="Ma J."/>
        </authorList>
    </citation>
    <scope>NUCLEOTIDE SEQUENCE [LARGE SCALE GENOMIC DNA]</scope>
    <source>
        <strain evidence="10">CGMCC-1.15741</strain>
    </source>
</reference>
<evidence type="ECO:0000256" key="2">
    <source>
        <dbReference type="ARBA" id="ARBA00022617"/>
    </source>
</evidence>
<dbReference type="GO" id="GO:0050311">
    <property type="term" value="F:sulfite reductase (ferredoxin) activity"/>
    <property type="evidence" value="ECO:0007669"/>
    <property type="project" value="UniProtKB-EC"/>
</dbReference>
<evidence type="ECO:0000256" key="1">
    <source>
        <dbReference type="ARBA" id="ARBA00022485"/>
    </source>
</evidence>
<dbReference type="Pfam" id="PF03460">
    <property type="entry name" value="NIR_SIR_ferr"/>
    <property type="match status" value="2"/>
</dbReference>
<feature type="domain" description="Nitrite/Sulfite reductase ferredoxin-like" evidence="8">
    <location>
        <begin position="349"/>
        <end position="400"/>
    </location>
</feature>
<dbReference type="Pfam" id="PF01077">
    <property type="entry name" value="NIR_SIR"/>
    <property type="match status" value="2"/>
</dbReference>
<keyword evidence="5" id="KW-0408">Iron</keyword>
<dbReference type="InterPro" id="IPR051329">
    <property type="entry name" value="NIR_SIR_4Fe-4S"/>
</dbReference>
<keyword evidence="6" id="KW-0411">Iron-sulfur</keyword>
<evidence type="ECO:0000256" key="5">
    <source>
        <dbReference type="ARBA" id="ARBA00023004"/>
    </source>
</evidence>
<keyword evidence="10" id="KW-1185">Reference proteome</keyword>
<dbReference type="PANTHER" id="PTHR32439:SF9">
    <property type="entry name" value="BLR3264 PROTEIN"/>
    <property type="match status" value="1"/>
</dbReference>
<keyword evidence="4 9" id="KW-0560">Oxidoreductase</keyword>
<feature type="domain" description="Nitrite/Sulfite reductase ferredoxin-like" evidence="8">
    <location>
        <begin position="52"/>
        <end position="109"/>
    </location>
</feature>
<sequence length="554" mass="62544">MYRYDEFDARIVKDRVAQFRGQVERRLKGEITEDQFKPLRLMNGVYLQLHAYMLRIAIPYGTLSARQMRALARVARDYDKGYGHWTTRQNIQFNWVALKDIPDVLDLLSDVEMHAIQTSGNCIRNTTSDQFAGATAEEIEDPRPWCEIIRQWSTFHPEFTYLPRKFKIAVTAAEHDRAAVRVHDIGLHMKKNGAGETGFEVIVGGGQGRTPHVGTTIRDFIAKENLLDYLEAIMRVYNRFGRRDNKYKARIKILVSETGAEEFTRLVEDEFAAQRNSEKIELPQAEIERIENYFAPPAFEDGLSAESDAFERAKAADPAFARWARVNLREHNQAGYGIVTISCKPIGKPPGDVSDTQMDLTADLADAYSFGEVRITHEQNMVLPHVKLDDLYEVYQKLDAAGLATPNYELISDIICCPGLDYCNLANARSIPVAQDLQNRFADIERQEDIGELKIKISGCINACGHHHVGHIGILGVDRKGEEFYQITFGGRSDEKAAIGKIAGPGLRAEDVPDALERVVEAYRNLRADKSERFIDALERLGDEPFKEALYAAG</sequence>
<dbReference type="EMBL" id="JBHSSW010000004">
    <property type="protein sequence ID" value="MFC6197119.1"/>
    <property type="molecule type" value="Genomic_DNA"/>
</dbReference>
<evidence type="ECO:0000313" key="10">
    <source>
        <dbReference type="Proteomes" id="UP001596303"/>
    </source>
</evidence>
<dbReference type="Gene3D" id="3.90.480.20">
    <property type="match status" value="1"/>
</dbReference>